<dbReference type="InterPro" id="IPR056618">
    <property type="entry name" value="Chromo_PTM"/>
</dbReference>
<gene>
    <name evidence="10" type="ORF">SASPL_126761</name>
</gene>
<keyword evidence="5" id="KW-0539">Nucleus</keyword>
<evidence type="ECO:0000256" key="6">
    <source>
        <dbReference type="PROSITE-ProRule" id="PRU00146"/>
    </source>
</evidence>
<feature type="region of interest" description="Disordered" evidence="7">
    <location>
        <begin position="1570"/>
        <end position="1609"/>
    </location>
</feature>
<dbReference type="InterPro" id="IPR019786">
    <property type="entry name" value="Zinc_finger_PHD-type_CS"/>
</dbReference>
<dbReference type="InterPro" id="IPR047365">
    <property type="entry name" value="Tudor_AtPTM-like"/>
</dbReference>
<evidence type="ECO:0000256" key="5">
    <source>
        <dbReference type="ARBA" id="ARBA00023242"/>
    </source>
</evidence>
<feature type="region of interest" description="Disordered" evidence="7">
    <location>
        <begin position="328"/>
        <end position="362"/>
    </location>
</feature>
<dbReference type="Proteomes" id="UP000298416">
    <property type="component" value="Unassembled WGS sequence"/>
</dbReference>
<feature type="compositionally biased region" description="Basic and acidic residues" evidence="7">
    <location>
        <begin position="1786"/>
        <end position="1800"/>
    </location>
</feature>
<dbReference type="PANTHER" id="PTHR46508">
    <property type="entry name" value="PHD FINGER FAMILY PROTEIN"/>
    <property type="match status" value="1"/>
</dbReference>
<protein>
    <recommendedName>
        <fullName evidence="12">Nucleosome-remodeling factor subunit BPTF</fullName>
    </recommendedName>
</protein>
<dbReference type="InterPro" id="IPR001965">
    <property type="entry name" value="Znf_PHD"/>
</dbReference>
<dbReference type="Pfam" id="PF02791">
    <property type="entry name" value="DDT"/>
    <property type="match status" value="1"/>
</dbReference>
<dbReference type="GO" id="GO:0000785">
    <property type="term" value="C:chromatin"/>
    <property type="evidence" value="ECO:0007669"/>
    <property type="project" value="UniProtKB-ARBA"/>
</dbReference>
<feature type="region of interest" description="Disordered" evidence="7">
    <location>
        <begin position="52"/>
        <end position="105"/>
    </location>
</feature>
<name>A0A8X8ZS11_SALSN</name>
<dbReference type="InterPro" id="IPR018501">
    <property type="entry name" value="DDT_dom"/>
</dbReference>
<feature type="compositionally biased region" description="Basic residues" evidence="7">
    <location>
        <begin position="68"/>
        <end position="78"/>
    </location>
</feature>
<proteinExistence type="predicted"/>
<dbReference type="CDD" id="cd20401">
    <property type="entry name" value="Tudor_AtPTM-like"/>
    <property type="match status" value="1"/>
</dbReference>
<dbReference type="SUPFAM" id="SSF57903">
    <property type="entry name" value="FYVE/PHD zinc finger"/>
    <property type="match status" value="2"/>
</dbReference>
<evidence type="ECO:0000313" key="10">
    <source>
        <dbReference type="EMBL" id="KAG6414044.1"/>
    </source>
</evidence>
<evidence type="ECO:0000259" key="9">
    <source>
        <dbReference type="PROSITE" id="PS50827"/>
    </source>
</evidence>
<reference evidence="10" key="1">
    <citation type="submission" date="2018-01" db="EMBL/GenBank/DDBJ databases">
        <authorList>
            <person name="Mao J.F."/>
        </authorList>
    </citation>
    <scope>NUCLEOTIDE SEQUENCE</scope>
    <source>
        <strain evidence="10">Huo1</strain>
        <tissue evidence="10">Leaf</tissue>
    </source>
</reference>
<dbReference type="CDD" id="cd15489">
    <property type="entry name" value="PHD_SF"/>
    <property type="match status" value="1"/>
</dbReference>
<feature type="region of interest" description="Disordered" evidence="7">
    <location>
        <begin position="1781"/>
        <end position="1800"/>
    </location>
</feature>
<dbReference type="InterPro" id="IPR011011">
    <property type="entry name" value="Znf_FYVE_PHD"/>
</dbReference>
<dbReference type="Pfam" id="PF24294">
    <property type="entry name" value="Chromo_PTM"/>
    <property type="match status" value="1"/>
</dbReference>
<keyword evidence="11" id="KW-1185">Reference proteome</keyword>
<evidence type="ECO:0000256" key="1">
    <source>
        <dbReference type="ARBA" id="ARBA00004123"/>
    </source>
</evidence>
<keyword evidence="3 6" id="KW-0863">Zinc-finger</keyword>
<evidence type="ECO:0000256" key="4">
    <source>
        <dbReference type="ARBA" id="ARBA00022833"/>
    </source>
</evidence>
<organism evidence="10">
    <name type="scientific">Salvia splendens</name>
    <name type="common">Scarlet sage</name>
    <dbReference type="NCBI Taxonomy" id="180675"/>
    <lineage>
        <taxon>Eukaryota</taxon>
        <taxon>Viridiplantae</taxon>
        <taxon>Streptophyta</taxon>
        <taxon>Embryophyta</taxon>
        <taxon>Tracheophyta</taxon>
        <taxon>Spermatophyta</taxon>
        <taxon>Magnoliopsida</taxon>
        <taxon>eudicotyledons</taxon>
        <taxon>Gunneridae</taxon>
        <taxon>Pentapetalae</taxon>
        <taxon>asterids</taxon>
        <taxon>lamiids</taxon>
        <taxon>Lamiales</taxon>
        <taxon>Lamiaceae</taxon>
        <taxon>Nepetoideae</taxon>
        <taxon>Mentheae</taxon>
        <taxon>Salviinae</taxon>
        <taxon>Salvia</taxon>
        <taxon>Salvia subgen. Calosphace</taxon>
        <taxon>core Calosphace</taxon>
    </lineage>
</organism>
<dbReference type="SMART" id="SM00571">
    <property type="entry name" value="DDT"/>
    <property type="match status" value="1"/>
</dbReference>
<dbReference type="Gene3D" id="3.30.40.10">
    <property type="entry name" value="Zinc/RING finger domain, C3HC4 (zinc finger)"/>
    <property type="match status" value="2"/>
</dbReference>
<dbReference type="InterPro" id="IPR019787">
    <property type="entry name" value="Znf_PHD-finger"/>
</dbReference>
<dbReference type="InterPro" id="IPR028942">
    <property type="entry name" value="WHIM1_dom"/>
</dbReference>
<dbReference type="PANTHER" id="PTHR46508:SF5">
    <property type="entry name" value="PHD-FINGER AND DNA BINDING DOMAIN-CONTAINING PROTEIN"/>
    <property type="match status" value="1"/>
</dbReference>
<dbReference type="SMART" id="SM00249">
    <property type="entry name" value="PHD"/>
    <property type="match status" value="2"/>
</dbReference>
<sequence>MEYVGRQVKKKFKGHGTFLGLVKAYDAETGFLKIVYDDGDSEELELTEVSSLLMPAEPQPSGSSAGRPGRKPKKRRRIGVSGDDVENSADGAISDGLEGRDGESGEFDLNLTERIDLNDDGVDCLRNAGHANGGGSKLHGLDLNELVNLELNKEIVEDGSQEGKKMIDLNLDVNEGFEKLSDERGGRCFDLNLQLMEDEVRILEGCDARLGEGDNGCSRENEKMEEGLVVEDDAVEVLENGNGDDKVDHVVHIDKEDDSQLKNHASVVDSENVASLNVQVKRRGRKKKNVSNNITELATQLDNETGNVNLELERRDETPLKNVSGLVDHDNEVSETVLSGRRGRRKREPPNNEVTLTTPETGLRRSSRRAKRAALSDLDQVLNEAELVGINQQLSSPAISNVSQERVTVAARGKISNVVALPEKVKLPPPSCDMNLVGVSLFDLVSVYTFLRSFSTLLFLSPFKLNDFVASVKCSDSSSLFDFIHVSLLKTLQKHLETLAAEGFDSASDCLRSLNWDFLDLITWPMYVVEYLLLHSPGHIPGLDLCQLKFFQNDYYKLPISAKVKILQHLCDDVIETEAFKLELNRRILTTDRQTDLDRKMKLESSRKRKTTVDVASTSCITGEGDGAEDPADWNSDECCLCKMDGDLICCDGCPAAFHSRCVGVVSSMLPEGDWYCPECVIERDKPWMKVSKSTRGAELLGFDPYGRLYYSSCGYLFVRLKVNVTLQKLCSWALEWLESCNDEYMFCAYNRNDLTTLIEALESSPFIYDKLINAICKNWNVSRGSCGAKNDLDTRSCSIQSVFPEKGQMPDMLMVPSESIIRNGSSKKTSDEKSMVTTYSSNEENLNSERVTAMVEICNHGLKMENHLASSEGSAEVSQTSMKIDNPKESVLECTKTCFDPSDCCDIPEKLINAGDHDMASTSLNFEEGKSLKPYSMNSNVEVGYGTNYMNCYEFARTASDYYQEYSRKSSDKTSGDAPRSIEEVLAGQLKIVSNRFVEFSWSNIQNSNMTSRKERCGWCVYCRVPGEERDCLFSMNDSIPAVEKFSHEVLGIPSQMNVKNHLINIMCHIICMEDHLQGLLLGPWLNPDYSMLWHASVRGATDIALLKNLLLQESSMDSQRTLERNAAAAVAEAELLKFFFLFLPIVDVPFPNFDFWLQLASNLHHLALSADWRKHVDSVATVGSATHIVSTSARASAKHGISRKRAKSSDVSGPSSNAATGLSLFWWRGGRGSRTLFSWKVLPHSLASKAARQGGRKKIPGILYPESGDYAKRTKYDSWRASVETSRSVEQLALQAYGKYRFGTMSLYKRVREMDANIRWDDIGNNKLFSKIEMDSKKPARSFKKVIIRRKCSEGAVVRYLLDFGKRRFIPDVVVKHGSKLEDSSNERKRYWLEESHVPLHLLKAFEEKRIARKSNTMKSGKLSESSRVMKKPLKEKGFSYLFSRAERVDYYQCAHCEKDVLIRSLIQYLVLIYREAVSCQHCKGFFHKRHVRNSAGYITTQCKYTCHKCQDLKVVKVDTRKGKSESTKLKKASKSVKLLRSGRGRKRGKGKLLVNSINKKGVSVAPLRRSARNAERTAKIPMQNSKLKKRKRGRKPKPEKYKSMKPKAISRKKQRTAVTSSYWLNGLRLSRKPGDERHLRNRKLLVLSGEVDSILNETKCSLCHEVEHNSELNYVGCEICGDWFHGDALDLGAEKIENLIGFRCHMCLNKPPPFGSCSLGENSKPDFFPENNAKTECNEGGPYCLANPEDGLAYQKTHLDDKSIDTLATVNMEKQLQGSVPESDLKDKDLEMAEKTF</sequence>
<dbReference type="InterPro" id="IPR013083">
    <property type="entry name" value="Znf_RING/FYVE/PHD"/>
</dbReference>
<evidence type="ECO:0000313" key="11">
    <source>
        <dbReference type="Proteomes" id="UP000298416"/>
    </source>
</evidence>
<keyword evidence="2" id="KW-0479">Metal-binding</keyword>
<accession>A0A8X8ZS11</accession>
<dbReference type="Pfam" id="PF15612">
    <property type="entry name" value="WHIM1"/>
    <property type="match status" value="1"/>
</dbReference>
<dbReference type="PROSITE" id="PS50016">
    <property type="entry name" value="ZF_PHD_2"/>
    <property type="match status" value="1"/>
</dbReference>
<evidence type="ECO:0008006" key="12">
    <source>
        <dbReference type="Google" id="ProtNLM"/>
    </source>
</evidence>
<dbReference type="Pfam" id="PF00628">
    <property type="entry name" value="PHD"/>
    <property type="match status" value="1"/>
</dbReference>
<dbReference type="GO" id="GO:0005634">
    <property type="term" value="C:nucleus"/>
    <property type="evidence" value="ECO:0007669"/>
    <property type="project" value="UniProtKB-SubCell"/>
</dbReference>
<dbReference type="EMBL" id="PNBA02000009">
    <property type="protein sequence ID" value="KAG6414044.1"/>
    <property type="molecule type" value="Genomic_DNA"/>
</dbReference>
<dbReference type="PROSITE" id="PS50827">
    <property type="entry name" value="DDT"/>
    <property type="match status" value="1"/>
</dbReference>
<dbReference type="PROSITE" id="PS01359">
    <property type="entry name" value="ZF_PHD_1"/>
    <property type="match status" value="1"/>
</dbReference>
<dbReference type="GO" id="GO:0008270">
    <property type="term" value="F:zinc ion binding"/>
    <property type="evidence" value="ECO:0007669"/>
    <property type="project" value="UniProtKB-KW"/>
</dbReference>
<evidence type="ECO:0000259" key="8">
    <source>
        <dbReference type="PROSITE" id="PS50016"/>
    </source>
</evidence>
<comment type="caution">
    <text evidence="10">The sequence shown here is derived from an EMBL/GenBank/DDBJ whole genome shotgun (WGS) entry which is preliminary data.</text>
</comment>
<dbReference type="CDD" id="cd15532">
    <property type="entry name" value="PHD2_CHD_II"/>
    <property type="match status" value="1"/>
</dbReference>
<feature type="compositionally biased region" description="Basic residues" evidence="7">
    <location>
        <begin position="1589"/>
        <end position="1598"/>
    </location>
</feature>
<dbReference type="Pfam" id="PF21743">
    <property type="entry name" value="PTM_DIR17_Tudor"/>
    <property type="match status" value="1"/>
</dbReference>
<evidence type="ECO:0000256" key="2">
    <source>
        <dbReference type="ARBA" id="ARBA00022723"/>
    </source>
</evidence>
<reference evidence="10" key="2">
    <citation type="submission" date="2020-08" db="EMBL/GenBank/DDBJ databases">
        <title>Plant Genome Project.</title>
        <authorList>
            <person name="Zhang R.-G."/>
        </authorList>
    </citation>
    <scope>NUCLEOTIDE SEQUENCE</scope>
    <source>
        <strain evidence="10">Huo1</strain>
        <tissue evidence="10">Leaf</tissue>
    </source>
</reference>
<evidence type="ECO:0000256" key="3">
    <source>
        <dbReference type="ARBA" id="ARBA00022771"/>
    </source>
</evidence>
<comment type="subcellular location">
    <subcellularLocation>
        <location evidence="1">Nucleus</location>
    </subcellularLocation>
</comment>
<keyword evidence="4" id="KW-0862">Zinc</keyword>
<evidence type="ECO:0000256" key="7">
    <source>
        <dbReference type="SAM" id="MobiDB-lite"/>
    </source>
</evidence>
<feature type="domain" description="PHD-type" evidence="8">
    <location>
        <begin position="636"/>
        <end position="683"/>
    </location>
</feature>
<feature type="domain" description="DDT" evidence="9">
    <location>
        <begin position="438"/>
        <end position="498"/>
    </location>
</feature>